<keyword evidence="2" id="KW-0808">Transferase</keyword>
<dbReference type="GO" id="GO:0008757">
    <property type="term" value="F:S-adenosylmethionine-dependent methyltransferase activity"/>
    <property type="evidence" value="ECO:0007669"/>
    <property type="project" value="InterPro"/>
</dbReference>
<dbReference type="EMBL" id="CP048630">
    <property type="protein sequence ID" value="QIB35166.1"/>
    <property type="molecule type" value="Genomic_DNA"/>
</dbReference>
<organism evidence="2 3">
    <name type="scientific">Ancylobacter pratisalsi</name>
    <dbReference type="NCBI Taxonomy" id="1745854"/>
    <lineage>
        <taxon>Bacteria</taxon>
        <taxon>Pseudomonadati</taxon>
        <taxon>Pseudomonadota</taxon>
        <taxon>Alphaproteobacteria</taxon>
        <taxon>Hyphomicrobiales</taxon>
        <taxon>Xanthobacteraceae</taxon>
        <taxon>Ancylobacter</taxon>
    </lineage>
</organism>
<dbReference type="AlphaFoldDB" id="A0A6P1YR43"/>
<keyword evidence="3" id="KW-1185">Reference proteome</keyword>
<dbReference type="GO" id="GO:0032259">
    <property type="term" value="P:methylation"/>
    <property type="evidence" value="ECO:0007669"/>
    <property type="project" value="UniProtKB-KW"/>
</dbReference>
<gene>
    <name evidence="2" type="ORF">G3A50_16710</name>
</gene>
<accession>A0A6P1YR43</accession>
<protein>
    <submittedName>
        <fullName evidence="2">Class I SAM-dependent methyltransferase</fullName>
    </submittedName>
</protein>
<reference evidence="2 3" key="1">
    <citation type="submission" date="2020-02" db="EMBL/GenBank/DDBJ databases">
        <authorList>
            <person name="Li G."/>
        </authorList>
    </citation>
    <scope>NUCLEOTIDE SEQUENCE [LARGE SCALE GENOMIC DNA]</scope>
    <source>
        <strain evidence="2 3">DSM 102029</strain>
    </source>
</reference>
<dbReference type="CDD" id="cd02440">
    <property type="entry name" value="AdoMet_MTases"/>
    <property type="match status" value="1"/>
</dbReference>
<dbReference type="InterPro" id="IPR013216">
    <property type="entry name" value="Methyltransf_11"/>
</dbReference>
<evidence type="ECO:0000313" key="3">
    <source>
        <dbReference type="Proteomes" id="UP000464751"/>
    </source>
</evidence>
<dbReference type="PANTHER" id="PTHR43591">
    <property type="entry name" value="METHYLTRANSFERASE"/>
    <property type="match status" value="1"/>
</dbReference>
<dbReference type="Proteomes" id="UP000464751">
    <property type="component" value="Chromosome"/>
</dbReference>
<evidence type="ECO:0000259" key="1">
    <source>
        <dbReference type="Pfam" id="PF08241"/>
    </source>
</evidence>
<proteinExistence type="predicted"/>
<dbReference type="SUPFAM" id="SSF53335">
    <property type="entry name" value="S-adenosyl-L-methionine-dependent methyltransferases"/>
    <property type="match status" value="1"/>
</dbReference>
<sequence>MSLNLVDTTYESYANLPEYISVNQVLIDQIDLDGVRRVADLACGTGLLSGLLLDRAPDVAICGVDLDPEQTGIAGRTFAGRGRLLSGLEAFRAEGAKGACFLTQSADELPLEDGEVDLVMIGNAIHLMPDKDKFLAEVARILRPGGEFIFNSLFYVGTFPEGSEPIYTEWLKQSAIILDEKNRARIAAGEPPIPRKRGGGGRAFAKGWLSPEGWAEKVAAAGMTVTSVGRSESIISRSGLQLIGAYGGLAEVLMSGYPVDIAAACLFEGVDRAFDEMGIESVPRYWMEMKARR</sequence>
<name>A0A6P1YR43_9HYPH</name>
<dbReference type="Gene3D" id="3.40.50.150">
    <property type="entry name" value="Vaccinia Virus protein VP39"/>
    <property type="match status" value="1"/>
</dbReference>
<feature type="domain" description="Methyltransferase type 11" evidence="1">
    <location>
        <begin position="40"/>
        <end position="150"/>
    </location>
</feature>
<dbReference type="KEGG" id="apra:G3A50_16710"/>
<keyword evidence="2" id="KW-0489">Methyltransferase</keyword>
<dbReference type="Pfam" id="PF08241">
    <property type="entry name" value="Methyltransf_11"/>
    <property type="match status" value="1"/>
</dbReference>
<dbReference type="InterPro" id="IPR029063">
    <property type="entry name" value="SAM-dependent_MTases_sf"/>
</dbReference>
<dbReference type="RefSeq" id="WP_163076311.1">
    <property type="nucleotide sequence ID" value="NZ_CP048630.1"/>
</dbReference>
<evidence type="ECO:0000313" key="2">
    <source>
        <dbReference type="EMBL" id="QIB35166.1"/>
    </source>
</evidence>